<dbReference type="InterPro" id="IPR007848">
    <property type="entry name" value="Small_mtfrase_dom"/>
</dbReference>
<proteinExistence type="predicted"/>
<dbReference type="EMBL" id="PUEJ01000004">
    <property type="protein sequence ID" value="PRH87467.1"/>
    <property type="molecule type" value="Genomic_DNA"/>
</dbReference>
<reference evidence="4 5" key="1">
    <citation type="submission" date="2018-02" db="EMBL/GenBank/DDBJ databases">
        <title>Whole genome sequencing of endophytic bacterium.</title>
        <authorList>
            <person name="Eedara R."/>
            <person name="Podile A.R."/>
        </authorList>
    </citation>
    <scope>NUCLEOTIDE SEQUENCE [LARGE SCALE GENOMIC DNA]</scope>
    <source>
        <strain evidence="4 5">RP1T</strain>
    </source>
</reference>
<dbReference type="InterPro" id="IPR029063">
    <property type="entry name" value="SAM-dependent_MTases_sf"/>
</dbReference>
<evidence type="ECO:0000313" key="5">
    <source>
        <dbReference type="Proteomes" id="UP000237682"/>
    </source>
</evidence>
<evidence type="ECO:0000256" key="1">
    <source>
        <dbReference type="ARBA" id="ARBA00022603"/>
    </source>
</evidence>
<keyword evidence="5" id="KW-1185">Reference proteome</keyword>
<feature type="domain" description="Methyltransferase small" evidence="3">
    <location>
        <begin position="35"/>
        <end position="133"/>
    </location>
</feature>
<dbReference type="InterPro" id="IPR050210">
    <property type="entry name" value="tRNA_Adenine-N(6)_MTase"/>
</dbReference>
<dbReference type="RefSeq" id="WP_105862398.1">
    <property type="nucleotide sequence ID" value="NZ_PUEJ01000004.1"/>
</dbReference>
<dbReference type="GO" id="GO:0032259">
    <property type="term" value="P:methylation"/>
    <property type="evidence" value="ECO:0007669"/>
    <property type="project" value="UniProtKB-KW"/>
</dbReference>
<protein>
    <submittedName>
        <fullName evidence="4">Methyltransferase</fullName>
    </submittedName>
</protein>
<keyword evidence="1 4" id="KW-0489">Methyltransferase</keyword>
<accession>A0A2S9QDN6</accession>
<evidence type="ECO:0000259" key="3">
    <source>
        <dbReference type="Pfam" id="PF05175"/>
    </source>
</evidence>
<dbReference type="Pfam" id="PF05175">
    <property type="entry name" value="MTS"/>
    <property type="match status" value="1"/>
</dbReference>
<dbReference type="SUPFAM" id="SSF53335">
    <property type="entry name" value="S-adenosyl-L-methionine-dependent methyltransferases"/>
    <property type="match status" value="1"/>
</dbReference>
<dbReference type="PANTHER" id="PTHR47739:SF1">
    <property type="entry name" value="TRNA1(VAL) (ADENINE(37)-N6)-METHYLTRANSFERASE"/>
    <property type="match status" value="1"/>
</dbReference>
<organism evidence="4 5">
    <name type="scientific">Labrys okinawensis</name>
    <dbReference type="NCBI Taxonomy" id="346911"/>
    <lineage>
        <taxon>Bacteria</taxon>
        <taxon>Pseudomonadati</taxon>
        <taxon>Pseudomonadota</taxon>
        <taxon>Alphaproteobacteria</taxon>
        <taxon>Hyphomicrobiales</taxon>
        <taxon>Xanthobacteraceae</taxon>
        <taxon>Labrys</taxon>
    </lineage>
</organism>
<dbReference type="OrthoDB" id="5489421at2"/>
<dbReference type="Proteomes" id="UP000237682">
    <property type="component" value="Unassembled WGS sequence"/>
</dbReference>
<name>A0A2S9QDN6_9HYPH</name>
<dbReference type="Gene3D" id="3.40.50.150">
    <property type="entry name" value="Vaccinia Virus protein VP39"/>
    <property type="match status" value="1"/>
</dbReference>
<sequence>MTRTEPGTGTTLSAFLGGRLQLVQPDRGHRVGTDAALLSACLSPAAGEVVYDLGAGIGAAGLGLAIRCPRCRVALVEIDPAIAALAAENAARNGLVERVTTLEADVTRRPARGQSLVPGTADHVIMNPPFHLPGTIRPAPDAYRAGAHVHGQADEEAWILCALALLRARGSLALIHRPDALPRLLASLDRRFGDIRVKPVQPRAGTPAVRLLIRTVKGSRAPFLLLPPLVLHTEDGGFTAEADALHRGEATIDWQDPPRA</sequence>
<dbReference type="AlphaFoldDB" id="A0A2S9QDN6"/>
<comment type="caution">
    <text evidence="4">The sequence shown here is derived from an EMBL/GenBank/DDBJ whole genome shotgun (WGS) entry which is preliminary data.</text>
</comment>
<dbReference type="PANTHER" id="PTHR47739">
    <property type="entry name" value="TRNA1(VAL) (ADENINE(37)-N6)-METHYLTRANSFERASE"/>
    <property type="match status" value="1"/>
</dbReference>
<evidence type="ECO:0000256" key="2">
    <source>
        <dbReference type="ARBA" id="ARBA00022691"/>
    </source>
</evidence>
<keyword evidence="4" id="KW-0808">Transferase</keyword>
<gene>
    <name evidence="4" type="ORF">C5L14_12700</name>
</gene>
<keyword evidence="2" id="KW-0949">S-adenosyl-L-methionine</keyword>
<dbReference type="GO" id="GO:0008168">
    <property type="term" value="F:methyltransferase activity"/>
    <property type="evidence" value="ECO:0007669"/>
    <property type="project" value="UniProtKB-KW"/>
</dbReference>
<evidence type="ECO:0000313" key="4">
    <source>
        <dbReference type="EMBL" id="PRH87467.1"/>
    </source>
</evidence>